<gene>
    <name evidence="6" type="ORF">TSIB3V08_LOCUS8719</name>
</gene>
<dbReference type="InterPro" id="IPR001357">
    <property type="entry name" value="BRCT_dom"/>
</dbReference>
<feature type="repeat" description="ANK" evidence="3">
    <location>
        <begin position="369"/>
        <end position="401"/>
    </location>
</feature>
<dbReference type="InterPro" id="IPR036420">
    <property type="entry name" value="BRCT_dom_sf"/>
</dbReference>
<dbReference type="Pfam" id="PF12796">
    <property type="entry name" value="Ank_2"/>
    <property type="match status" value="1"/>
</dbReference>
<reference evidence="6" key="1">
    <citation type="submission" date="2020-11" db="EMBL/GenBank/DDBJ databases">
        <authorList>
            <person name="Tran Van P."/>
        </authorList>
    </citation>
    <scope>NUCLEOTIDE SEQUENCE</scope>
</reference>
<dbReference type="CDD" id="cd17720">
    <property type="entry name" value="BRCT_Bard1_rpt2"/>
    <property type="match status" value="1"/>
</dbReference>
<feature type="domain" description="BRCT" evidence="5">
    <location>
        <begin position="444"/>
        <end position="540"/>
    </location>
</feature>
<dbReference type="SMART" id="SM00292">
    <property type="entry name" value="BRCT"/>
    <property type="match status" value="2"/>
</dbReference>
<dbReference type="EMBL" id="OC004616">
    <property type="protein sequence ID" value="CAD7264670.1"/>
    <property type="molecule type" value="Genomic_DNA"/>
</dbReference>
<sequence>MYSAKRSWFSSTIGSQEYLCVFQWLIVRRPQEIPSLWARSLFNMCETWDQHLSQVRGSFQIRNELFLLSSEQLQADEDEDEAGTQSCGKQGTKKPSVRGGKSKAKKLEQLATGSRQRGTSTRTQSEDMSGAEDGGRQKSTSTRTKSEDMTDAEDGGRQKSTSTRTKSEDMTDTEDGGRQTSTSTRTKSEDMSGAEDGGRQKSTSTRTKSEDMSGAEDGGRQKSTSTRTQSKDMIDAEDGGRQKSTSTRIKSEDMSGAEDGGRQKSTSTRTKSEDMSGAEDGGRQKNTSTRTKSEDMSGAEDGGRQKSTSTRTQSKDMIDAEDGGRQKSTSTRTQSKDITDIEGGGRQTPASNKKRGMTPAKKDLKRNAKGETPLHVACIKGNAEQVKALLETGVTPNTKDNAGWTPLVSNVTANTVFEDYTEDETMLVALEGAPVQALPSDRLAAPRVLNPSRVVILASELDPKHLLELQQLSQCVRIRILRAYTNEVTHVVTNVSDNNTCSPSLAILHGILQGKWIVNTGWITACNKAGRLVDPLEFEVLGTIQFPNSKTPQTARINAQKLLPSLFNNCHMFLTETSFMSAQLILNKAELAALVKAGGGKILSREPDPEFIPAEENVVPYHAPLGGSLGLCAHYIIYPCGPHVPQLKYNMRHIKTLSFDWLLKCIETFSLVEPFY</sequence>
<keyword evidence="2 3" id="KW-0040">ANK repeat</keyword>
<dbReference type="Gene3D" id="3.40.50.10190">
    <property type="entry name" value="BRCT domain"/>
    <property type="match status" value="2"/>
</dbReference>
<evidence type="ECO:0000313" key="6">
    <source>
        <dbReference type="EMBL" id="CAD7264670.1"/>
    </source>
</evidence>
<evidence type="ECO:0000256" key="4">
    <source>
        <dbReference type="SAM" id="MobiDB-lite"/>
    </source>
</evidence>
<protein>
    <recommendedName>
        <fullName evidence="5">BRCT domain-containing protein</fullName>
    </recommendedName>
</protein>
<dbReference type="CDD" id="cd17734">
    <property type="entry name" value="BRCT_Bard1_rpt1"/>
    <property type="match status" value="1"/>
</dbReference>
<dbReference type="PROSITE" id="PS50088">
    <property type="entry name" value="ANK_REPEAT"/>
    <property type="match status" value="1"/>
</dbReference>
<name>A0A7R9B1U7_TIMSH</name>
<evidence type="ECO:0000256" key="3">
    <source>
        <dbReference type="PROSITE-ProRule" id="PRU00023"/>
    </source>
</evidence>
<dbReference type="PANTHER" id="PTHR24171:SF8">
    <property type="entry name" value="BRCA1-ASSOCIATED RING DOMAIN PROTEIN 1"/>
    <property type="match status" value="1"/>
</dbReference>
<dbReference type="SUPFAM" id="SSF48403">
    <property type="entry name" value="Ankyrin repeat"/>
    <property type="match status" value="1"/>
</dbReference>
<feature type="compositionally biased region" description="Basic and acidic residues" evidence="4">
    <location>
        <begin position="229"/>
        <end position="241"/>
    </location>
</feature>
<evidence type="ECO:0000256" key="1">
    <source>
        <dbReference type="ARBA" id="ARBA00022737"/>
    </source>
</evidence>
<dbReference type="GO" id="GO:0085020">
    <property type="term" value="P:protein K6-linked ubiquitination"/>
    <property type="evidence" value="ECO:0007669"/>
    <property type="project" value="TreeGrafter"/>
</dbReference>
<evidence type="ECO:0000259" key="5">
    <source>
        <dbReference type="PROSITE" id="PS50172"/>
    </source>
</evidence>
<dbReference type="InterPro" id="IPR002110">
    <property type="entry name" value="Ankyrin_rpt"/>
</dbReference>
<feature type="domain" description="BRCT" evidence="5">
    <location>
        <begin position="562"/>
        <end position="676"/>
    </location>
</feature>
<dbReference type="GO" id="GO:0004842">
    <property type="term" value="F:ubiquitin-protein transferase activity"/>
    <property type="evidence" value="ECO:0007669"/>
    <property type="project" value="TreeGrafter"/>
</dbReference>
<organism evidence="6">
    <name type="scientific">Timema shepardi</name>
    <name type="common">Walking stick</name>
    <dbReference type="NCBI Taxonomy" id="629360"/>
    <lineage>
        <taxon>Eukaryota</taxon>
        <taxon>Metazoa</taxon>
        <taxon>Ecdysozoa</taxon>
        <taxon>Arthropoda</taxon>
        <taxon>Hexapoda</taxon>
        <taxon>Insecta</taxon>
        <taxon>Pterygota</taxon>
        <taxon>Neoptera</taxon>
        <taxon>Polyneoptera</taxon>
        <taxon>Phasmatodea</taxon>
        <taxon>Timematodea</taxon>
        <taxon>Timematoidea</taxon>
        <taxon>Timematidae</taxon>
        <taxon>Timema</taxon>
    </lineage>
</organism>
<feature type="compositionally biased region" description="Basic and acidic residues" evidence="4">
    <location>
        <begin position="360"/>
        <end position="369"/>
    </location>
</feature>
<accession>A0A7R9B1U7</accession>
<feature type="compositionally biased region" description="Low complexity" evidence="4">
    <location>
        <begin position="112"/>
        <end position="123"/>
    </location>
</feature>
<feature type="compositionally biased region" description="Basic and acidic residues" evidence="4">
    <location>
        <begin position="313"/>
        <end position="325"/>
    </location>
</feature>
<feature type="compositionally biased region" description="Basic residues" evidence="4">
    <location>
        <begin position="91"/>
        <end position="104"/>
    </location>
</feature>
<dbReference type="AlphaFoldDB" id="A0A7R9B1U7"/>
<dbReference type="Gene3D" id="1.25.40.20">
    <property type="entry name" value="Ankyrin repeat-containing domain"/>
    <property type="match status" value="1"/>
</dbReference>
<keyword evidence="1" id="KW-0677">Repeat</keyword>
<dbReference type="PROSITE" id="PS50172">
    <property type="entry name" value="BRCT"/>
    <property type="match status" value="2"/>
</dbReference>
<dbReference type="PANTHER" id="PTHR24171">
    <property type="entry name" value="ANKYRIN REPEAT DOMAIN-CONTAINING PROTEIN 39-RELATED"/>
    <property type="match status" value="1"/>
</dbReference>
<dbReference type="GO" id="GO:0070531">
    <property type="term" value="C:BRCA1-A complex"/>
    <property type="evidence" value="ECO:0007669"/>
    <property type="project" value="TreeGrafter"/>
</dbReference>
<dbReference type="InterPro" id="IPR036770">
    <property type="entry name" value="Ankyrin_rpt-contain_sf"/>
</dbReference>
<proteinExistence type="predicted"/>
<feature type="region of interest" description="Disordered" evidence="4">
    <location>
        <begin position="76"/>
        <end position="369"/>
    </location>
</feature>
<dbReference type="SUPFAM" id="SSF52113">
    <property type="entry name" value="BRCT domain"/>
    <property type="match status" value="2"/>
</dbReference>
<evidence type="ECO:0000256" key="2">
    <source>
        <dbReference type="ARBA" id="ARBA00023043"/>
    </source>
</evidence>
<dbReference type="SMART" id="SM00248">
    <property type="entry name" value="ANK"/>
    <property type="match status" value="1"/>
</dbReference>
<dbReference type="PROSITE" id="PS50297">
    <property type="entry name" value="ANK_REP_REGION"/>
    <property type="match status" value="1"/>
</dbReference>
<dbReference type="GO" id="GO:0031436">
    <property type="term" value="C:BRCA1-BARD1 complex"/>
    <property type="evidence" value="ECO:0007669"/>
    <property type="project" value="TreeGrafter"/>
</dbReference>